<feature type="domain" description="Cyclic nucleotide-binding" evidence="4">
    <location>
        <begin position="12"/>
        <end position="132"/>
    </location>
</feature>
<name>S0FV84_9BACT</name>
<dbReference type="Proteomes" id="UP000014216">
    <property type="component" value="Unassembled WGS sequence"/>
</dbReference>
<dbReference type="SMART" id="SM00100">
    <property type="entry name" value="cNMP"/>
    <property type="match status" value="1"/>
</dbReference>
<dbReference type="GO" id="GO:0003700">
    <property type="term" value="F:DNA-binding transcription factor activity"/>
    <property type="evidence" value="ECO:0007669"/>
    <property type="project" value="TreeGrafter"/>
</dbReference>
<evidence type="ECO:0000259" key="4">
    <source>
        <dbReference type="PROSITE" id="PS50042"/>
    </source>
</evidence>
<dbReference type="InterPro" id="IPR014710">
    <property type="entry name" value="RmlC-like_jellyroll"/>
</dbReference>
<dbReference type="InterPro" id="IPR012318">
    <property type="entry name" value="HTH_CRP"/>
</dbReference>
<proteinExistence type="predicted"/>
<evidence type="ECO:0000313" key="7">
    <source>
        <dbReference type="Proteomes" id="UP000014216"/>
    </source>
</evidence>
<dbReference type="Pfam" id="PF13545">
    <property type="entry name" value="HTH_Crp_2"/>
    <property type="match status" value="1"/>
</dbReference>
<dbReference type="Gene3D" id="2.60.120.10">
    <property type="entry name" value="Jelly Rolls"/>
    <property type="match status" value="1"/>
</dbReference>
<accession>S0FV84</accession>
<dbReference type="InterPro" id="IPR050397">
    <property type="entry name" value="Env_Response_Regulators"/>
</dbReference>
<dbReference type="InterPro" id="IPR036388">
    <property type="entry name" value="WH-like_DNA-bd_sf"/>
</dbReference>
<dbReference type="SMART" id="SM00419">
    <property type="entry name" value="HTH_CRP"/>
    <property type="match status" value="1"/>
</dbReference>
<keyword evidence="7" id="KW-1185">Reference proteome</keyword>
<dbReference type="PANTHER" id="PTHR24567">
    <property type="entry name" value="CRP FAMILY TRANSCRIPTIONAL REGULATORY PROTEIN"/>
    <property type="match status" value="1"/>
</dbReference>
<dbReference type="GO" id="GO:0005829">
    <property type="term" value="C:cytosol"/>
    <property type="evidence" value="ECO:0007669"/>
    <property type="project" value="TreeGrafter"/>
</dbReference>
<keyword evidence="1" id="KW-0805">Transcription regulation</keyword>
<dbReference type="EMBL" id="APJX01000006">
    <property type="protein sequence ID" value="EMS79013.1"/>
    <property type="molecule type" value="Genomic_DNA"/>
</dbReference>
<evidence type="ECO:0000259" key="5">
    <source>
        <dbReference type="PROSITE" id="PS51063"/>
    </source>
</evidence>
<protein>
    <submittedName>
        <fullName evidence="6">Transcriptional regulator, Crp/Fnr family</fullName>
    </submittedName>
</protein>
<dbReference type="SUPFAM" id="SSF46785">
    <property type="entry name" value="Winged helix' DNA-binding domain"/>
    <property type="match status" value="1"/>
</dbReference>
<reference evidence="6 7" key="1">
    <citation type="journal article" date="2013" name="Genome Announc.">
        <title>Draft Genome Sequence of Desulfotignum phosphitoxidans DSM 13687 Strain FiPS-3.</title>
        <authorList>
            <person name="Poehlein A."/>
            <person name="Daniel R."/>
            <person name="Simeonova D.D."/>
        </authorList>
    </citation>
    <scope>NUCLEOTIDE SEQUENCE [LARGE SCALE GENOMIC DNA]</scope>
    <source>
        <strain evidence="6 7">DSM 13687</strain>
    </source>
</reference>
<dbReference type="SUPFAM" id="SSF51206">
    <property type="entry name" value="cAMP-binding domain-like"/>
    <property type="match status" value="1"/>
</dbReference>
<evidence type="ECO:0000256" key="2">
    <source>
        <dbReference type="ARBA" id="ARBA00023125"/>
    </source>
</evidence>
<gene>
    <name evidence="6" type="ORF">Dpo_6c02120</name>
</gene>
<dbReference type="PROSITE" id="PS50042">
    <property type="entry name" value="CNMP_BINDING_3"/>
    <property type="match status" value="1"/>
</dbReference>
<keyword evidence="3" id="KW-0804">Transcription</keyword>
<dbReference type="Pfam" id="PF00027">
    <property type="entry name" value="cNMP_binding"/>
    <property type="match status" value="1"/>
</dbReference>
<dbReference type="CDD" id="cd00092">
    <property type="entry name" value="HTH_CRP"/>
    <property type="match status" value="1"/>
</dbReference>
<dbReference type="InterPro" id="IPR036390">
    <property type="entry name" value="WH_DNA-bd_sf"/>
</dbReference>
<dbReference type="InterPro" id="IPR018490">
    <property type="entry name" value="cNMP-bd_dom_sf"/>
</dbReference>
<evidence type="ECO:0000256" key="1">
    <source>
        <dbReference type="ARBA" id="ARBA00023015"/>
    </source>
</evidence>
<dbReference type="PROSITE" id="PS51063">
    <property type="entry name" value="HTH_CRP_2"/>
    <property type="match status" value="1"/>
</dbReference>
<dbReference type="AlphaFoldDB" id="S0FV84"/>
<organism evidence="6 7">
    <name type="scientific">Desulfotignum phosphitoxidans DSM 13687</name>
    <dbReference type="NCBI Taxonomy" id="1286635"/>
    <lineage>
        <taxon>Bacteria</taxon>
        <taxon>Pseudomonadati</taxon>
        <taxon>Thermodesulfobacteriota</taxon>
        <taxon>Desulfobacteria</taxon>
        <taxon>Desulfobacterales</taxon>
        <taxon>Desulfobacteraceae</taxon>
        <taxon>Desulfotignum</taxon>
    </lineage>
</organism>
<evidence type="ECO:0000313" key="6">
    <source>
        <dbReference type="EMBL" id="EMS79013.1"/>
    </source>
</evidence>
<dbReference type="RefSeq" id="WP_006966853.1">
    <property type="nucleotide sequence ID" value="NZ_APJX01000006.1"/>
</dbReference>
<dbReference type="CDD" id="cd00038">
    <property type="entry name" value="CAP_ED"/>
    <property type="match status" value="1"/>
</dbReference>
<keyword evidence="2" id="KW-0238">DNA-binding</keyword>
<dbReference type="Gene3D" id="1.10.10.10">
    <property type="entry name" value="Winged helix-like DNA-binding domain superfamily/Winged helix DNA-binding domain"/>
    <property type="match status" value="1"/>
</dbReference>
<dbReference type="PANTHER" id="PTHR24567:SF68">
    <property type="entry name" value="DNA-BINDING TRANSCRIPTIONAL DUAL REGULATOR CRP"/>
    <property type="match status" value="1"/>
</dbReference>
<comment type="caution">
    <text evidence="6">The sequence shown here is derived from an EMBL/GenBank/DDBJ whole genome shotgun (WGS) entry which is preliminary data.</text>
</comment>
<sequence length="227" mass="25125">MTGIDILKTIPLFSGLSDDQLKILSSIAVRLTFKRGDMIFHDGDKGDGIYIVETGKIKVFKLSLDGKEQILHIFGPGHTFGEVPVFQGKSFPASSMTLEPSDIIFLPRDRFVELITTTPALSMNMLADLSRRLRAFTIQIEALSLKEVPARLAAYILTLSKEQKNPVRVRLPISKAQLSNLIGTTPETISRMLKKMGDTGLILVQTKTIDILDKEGLIELSESGRLQ</sequence>
<dbReference type="PRINTS" id="PR00034">
    <property type="entry name" value="HTHCRP"/>
</dbReference>
<evidence type="ECO:0000256" key="3">
    <source>
        <dbReference type="ARBA" id="ARBA00023163"/>
    </source>
</evidence>
<dbReference type="InterPro" id="IPR000595">
    <property type="entry name" value="cNMP-bd_dom"/>
</dbReference>
<dbReference type="GO" id="GO:0003677">
    <property type="term" value="F:DNA binding"/>
    <property type="evidence" value="ECO:0007669"/>
    <property type="project" value="UniProtKB-KW"/>
</dbReference>
<feature type="domain" description="HTH crp-type" evidence="5">
    <location>
        <begin position="146"/>
        <end position="215"/>
    </location>
</feature>